<feature type="transmembrane region" description="Helical" evidence="1">
    <location>
        <begin position="48"/>
        <end position="69"/>
    </location>
</feature>
<dbReference type="EMBL" id="FLRD01000112">
    <property type="protein sequence ID" value="SBT39808.1"/>
    <property type="molecule type" value="Genomic_DNA"/>
</dbReference>
<dbReference type="Proteomes" id="UP000078555">
    <property type="component" value="Unassembled WGS sequence"/>
</dbReference>
<dbReference type="AlphaFoldDB" id="A0A1A8Z7P6"/>
<evidence type="ECO:0000313" key="2">
    <source>
        <dbReference type="EMBL" id="SBT39808.1"/>
    </source>
</evidence>
<keyword evidence="1" id="KW-0472">Membrane</keyword>
<proteinExistence type="predicted"/>
<reference evidence="3" key="1">
    <citation type="submission" date="2016-05" db="EMBL/GenBank/DDBJ databases">
        <authorList>
            <person name="Naeem Raeece"/>
        </authorList>
    </citation>
    <scope>NUCLEOTIDE SEQUENCE [LARGE SCALE GENOMIC DNA]</scope>
</reference>
<keyword evidence="1" id="KW-0812">Transmembrane</keyword>
<accession>A0A1A8Z7P6</accession>
<evidence type="ECO:0000256" key="1">
    <source>
        <dbReference type="SAM" id="Phobius"/>
    </source>
</evidence>
<protein>
    <submittedName>
        <fullName evidence="2">Uncharacterized protein</fullName>
    </submittedName>
</protein>
<name>A0A1A8Z7P6_PLAOA</name>
<keyword evidence="3" id="KW-1185">Reference proteome</keyword>
<gene>
    <name evidence="2" type="ORF">POVWA1_040830</name>
</gene>
<keyword evidence="1" id="KW-1133">Transmembrane helix</keyword>
<evidence type="ECO:0000313" key="3">
    <source>
        <dbReference type="Proteomes" id="UP000078555"/>
    </source>
</evidence>
<sequence length="79" mass="8759">MGVLLRVAFENKDISPHAYVHNWGAYRISYPPFVTTTLVMRVEGGMGIPYGVIQTVIFLLFPLGLQLALHSPAAKYTPL</sequence>
<organism evidence="2 3">
    <name type="scientific">Plasmodium ovale wallikeri</name>
    <dbReference type="NCBI Taxonomy" id="864142"/>
    <lineage>
        <taxon>Eukaryota</taxon>
        <taxon>Sar</taxon>
        <taxon>Alveolata</taxon>
        <taxon>Apicomplexa</taxon>
        <taxon>Aconoidasida</taxon>
        <taxon>Haemosporida</taxon>
        <taxon>Plasmodiidae</taxon>
        <taxon>Plasmodium</taxon>
        <taxon>Plasmodium (Plasmodium)</taxon>
    </lineage>
</organism>